<name>A0A8J3RS06_9ACTN</name>
<gene>
    <name evidence="1" type="ORF">Plo01_66490</name>
</gene>
<dbReference type="AlphaFoldDB" id="A0A8J3RS06"/>
<evidence type="ECO:0008006" key="3">
    <source>
        <dbReference type="Google" id="ProtNLM"/>
    </source>
</evidence>
<reference evidence="1 2" key="1">
    <citation type="submission" date="2021-01" db="EMBL/GenBank/DDBJ databases">
        <title>Whole genome shotgun sequence of Planobispora longispora NBRC 13918.</title>
        <authorList>
            <person name="Komaki H."/>
            <person name="Tamura T."/>
        </authorList>
    </citation>
    <scope>NUCLEOTIDE SEQUENCE [LARGE SCALE GENOMIC DNA]</scope>
    <source>
        <strain evidence="1 2">NBRC 13918</strain>
    </source>
</reference>
<evidence type="ECO:0000313" key="2">
    <source>
        <dbReference type="Proteomes" id="UP000616724"/>
    </source>
</evidence>
<accession>A0A8J3RS06</accession>
<sequence>MRGSHMSEESRTGADEYKSGLIDVSAYTLDDLDNISESSLDVALARLLDAQDVGPVAGFSSAL</sequence>
<protein>
    <recommendedName>
        <fullName evidence="3">FXSXX-COOH protein</fullName>
    </recommendedName>
</protein>
<organism evidence="1 2">
    <name type="scientific">Planobispora longispora</name>
    <dbReference type="NCBI Taxonomy" id="28887"/>
    <lineage>
        <taxon>Bacteria</taxon>
        <taxon>Bacillati</taxon>
        <taxon>Actinomycetota</taxon>
        <taxon>Actinomycetes</taxon>
        <taxon>Streptosporangiales</taxon>
        <taxon>Streptosporangiaceae</taxon>
        <taxon>Planobispora</taxon>
    </lineage>
</organism>
<comment type="caution">
    <text evidence="1">The sequence shown here is derived from an EMBL/GenBank/DDBJ whole genome shotgun (WGS) entry which is preliminary data.</text>
</comment>
<proteinExistence type="predicted"/>
<dbReference type="EMBL" id="BOOH01000057">
    <property type="protein sequence ID" value="GIH80220.1"/>
    <property type="molecule type" value="Genomic_DNA"/>
</dbReference>
<keyword evidence="2" id="KW-1185">Reference proteome</keyword>
<dbReference type="Proteomes" id="UP000616724">
    <property type="component" value="Unassembled WGS sequence"/>
</dbReference>
<evidence type="ECO:0000313" key="1">
    <source>
        <dbReference type="EMBL" id="GIH80220.1"/>
    </source>
</evidence>